<dbReference type="AlphaFoldDB" id="A0A511SUE7"/>
<gene>
    <name evidence="1" type="ORF">MFU01_05820</name>
    <name evidence="2" type="ORF">SAMN05443572_101911</name>
</gene>
<organism evidence="1 4">
    <name type="scientific">Myxococcus fulvus</name>
    <dbReference type="NCBI Taxonomy" id="33"/>
    <lineage>
        <taxon>Bacteria</taxon>
        <taxon>Pseudomonadati</taxon>
        <taxon>Myxococcota</taxon>
        <taxon>Myxococcia</taxon>
        <taxon>Myxococcales</taxon>
        <taxon>Cystobacterineae</taxon>
        <taxon>Myxococcaceae</taxon>
        <taxon>Myxococcus</taxon>
    </lineage>
</organism>
<keyword evidence="3" id="KW-1185">Reference proteome</keyword>
<proteinExistence type="predicted"/>
<reference evidence="1 4" key="2">
    <citation type="submission" date="2019-07" db="EMBL/GenBank/DDBJ databases">
        <title>Whole genome shotgun sequence of Myxococcus fulvus NBRC 100333.</title>
        <authorList>
            <person name="Hosoyama A."/>
            <person name="Uohara A."/>
            <person name="Ohji S."/>
            <person name="Ichikawa N."/>
        </authorList>
    </citation>
    <scope>NUCLEOTIDE SEQUENCE [LARGE SCALE GENOMIC DNA]</scope>
    <source>
        <strain evidence="1 4">NBRC 100333</strain>
    </source>
</reference>
<evidence type="ECO:0000313" key="2">
    <source>
        <dbReference type="EMBL" id="SET03747.1"/>
    </source>
</evidence>
<dbReference type="RefSeq" id="WP_074949257.1">
    <property type="nucleotide sequence ID" value="NZ_BJXR01000009.1"/>
</dbReference>
<dbReference type="Proteomes" id="UP000321514">
    <property type="component" value="Unassembled WGS sequence"/>
</dbReference>
<sequence length="444" mass="50195">MSLPSLQTFDAEDSLRLSFNALFVDVQQFEVGLELFIQAIQDHGRGWLPDVVNGKRRRRFSLASVKAALDEKRDPYGSTIGLYRTAAPIVALTLDAGGPPGRTEFGVSLNVQPLQFFAEAEHCSRFVDLVRAWALACPATYLSAQSAAERQLADYPNFGRDDETAQRDEFDKIYEVFWLNVFGPRLVESVGRERMLSTPAHLVEELPNGSVLLVLRPTAADFANDEARVAQARAHVHLRPDLDFDTVLDTLRARSAVLAPVEPRFHPDLAPLLARLPDEFAISERQTKIAELNAFRPPESEEWLPAALPSDVESPERVLASYGALSEGLVAALHTKVPSITEETAESLTDLDFYFWRENFPERYERQLVDGHTSPALGAYLGHVLVRRLGGTWVPRRNQEESQVRVGERVWLPFLRARRYMQSRQSLLEYSLTQFFREAARHRR</sequence>
<dbReference type="EMBL" id="BJXR01000009">
    <property type="protein sequence ID" value="GEN05545.1"/>
    <property type="molecule type" value="Genomic_DNA"/>
</dbReference>
<evidence type="ECO:0000313" key="1">
    <source>
        <dbReference type="EMBL" id="GEN05545.1"/>
    </source>
</evidence>
<reference evidence="2 3" key="1">
    <citation type="submission" date="2016-10" db="EMBL/GenBank/DDBJ databases">
        <authorList>
            <person name="Varghese N."/>
            <person name="Submissions S."/>
        </authorList>
    </citation>
    <scope>NUCLEOTIDE SEQUENCE [LARGE SCALE GENOMIC DNA]</scope>
    <source>
        <strain evidence="2 3">DSM 16525</strain>
    </source>
</reference>
<evidence type="ECO:0000313" key="3">
    <source>
        <dbReference type="Proteomes" id="UP000183760"/>
    </source>
</evidence>
<dbReference type="EMBL" id="FOIB01000001">
    <property type="protein sequence ID" value="SET03747.1"/>
    <property type="molecule type" value="Genomic_DNA"/>
</dbReference>
<evidence type="ECO:0000313" key="4">
    <source>
        <dbReference type="Proteomes" id="UP000321514"/>
    </source>
</evidence>
<name>A0A511SUE7_MYXFU</name>
<dbReference type="Proteomes" id="UP000183760">
    <property type="component" value="Unassembled WGS sequence"/>
</dbReference>
<comment type="caution">
    <text evidence="1">The sequence shown here is derived from an EMBL/GenBank/DDBJ whole genome shotgun (WGS) entry which is preliminary data.</text>
</comment>
<accession>A0A511SUE7</accession>
<protein>
    <submittedName>
        <fullName evidence="1">Uncharacterized protein</fullName>
    </submittedName>
</protein>